<sequence>MPIARDESISEATFSTGAKALRYVLANITPDELHEGLLKALTPRSARTQADLFGGMDHSIALSMADTDSLLEIFKAAGIGRAYRAADAVAVQSARHCVRCHRTFFEIDNGLDACCVTGERDGRRRRRRLCGVRGARQRGGLSGSAYQRWGGPVREPRAGQQKQELDAGDADIGIEYSSRQRPGTGCSDVDTDTDTDTETESMGVC</sequence>
<dbReference type="AlphaFoldDB" id="A0AAD6YSC0"/>
<organism evidence="2 3">
    <name type="scientific">Mycena pura</name>
    <dbReference type="NCBI Taxonomy" id="153505"/>
    <lineage>
        <taxon>Eukaryota</taxon>
        <taxon>Fungi</taxon>
        <taxon>Dikarya</taxon>
        <taxon>Basidiomycota</taxon>
        <taxon>Agaricomycotina</taxon>
        <taxon>Agaricomycetes</taxon>
        <taxon>Agaricomycetidae</taxon>
        <taxon>Agaricales</taxon>
        <taxon>Marasmiineae</taxon>
        <taxon>Mycenaceae</taxon>
        <taxon>Mycena</taxon>
    </lineage>
</organism>
<dbReference type="EMBL" id="JARJCW010000003">
    <property type="protein sequence ID" value="KAJ7227259.1"/>
    <property type="molecule type" value="Genomic_DNA"/>
</dbReference>
<evidence type="ECO:0000256" key="1">
    <source>
        <dbReference type="SAM" id="MobiDB-lite"/>
    </source>
</evidence>
<reference evidence="2" key="1">
    <citation type="submission" date="2023-03" db="EMBL/GenBank/DDBJ databases">
        <title>Massive genome expansion in bonnet fungi (Mycena s.s.) driven by repeated elements and novel gene families across ecological guilds.</title>
        <authorList>
            <consortium name="Lawrence Berkeley National Laboratory"/>
            <person name="Harder C.B."/>
            <person name="Miyauchi S."/>
            <person name="Viragh M."/>
            <person name="Kuo A."/>
            <person name="Thoen E."/>
            <person name="Andreopoulos B."/>
            <person name="Lu D."/>
            <person name="Skrede I."/>
            <person name="Drula E."/>
            <person name="Henrissat B."/>
            <person name="Morin E."/>
            <person name="Kohler A."/>
            <person name="Barry K."/>
            <person name="LaButti K."/>
            <person name="Morin E."/>
            <person name="Salamov A."/>
            <person name="Lipzen A."/>
            <person name="Mereny Z."/>
            <person name="Hegedus B."/>
            <person name="Baldrian P."/>
            <person name="Stursova M."/>
            <person name="Weitz H."/>
            <person name="Taylor A."/>
            <person name="Grigoriev I.V."/>
            <person name="Nagy L.G."/>
            <person name="Martin F."/>
            <person name="Kauserud H."/>
        </authorList>
    </citation>
    <scope>NUCLEOTIDE SEQUENCE</scope>
    <source>
        <strain evidence="2">9144</strain>
    </source>
</reference>
<dbReference type="Proteomes" id="UP001219525">
    <property type="component" value="Unassembled WGS sequence"/>
</dbReference>
<feature type="region of interest" description="Disordered" evidence="1">
    <location>
        <begin position="136"/>
        <end position="205"/>
    </location>
</feature>
<evidence type="ECO:0000313" key="3">
    <source>
        <dbReference type="Proteomes" id="UP001219525"/>
    </source>
</evidence>
<gene>
    <name evidence="2" type="ORF">GGX14DRAFT_629078</name>
</gene>
<protein>
    <submittedName>
        <fullName evidence="2">Uncharacterized protein</fullName>
    </submittedName>
</protein>
<comment type="caution">
    <text evidence="2">The sequence shown here is derived from an EMBL/GenBank/DDBJ whole genome shotgun (WGS) entry which is preliminary data.</text>
</comment>
<evidence type="ECO:0000313" key="2">
    <source>
        <dbReference type="EMBL" id="KAJ7227259.1"/>
    </source>
</evidence>
<accession>A0AAD6YSC0</accession>
<keyword evidence="3" id="KW-1185">Reference proteome</keyword>
<proteinExistence type="predicted"/>
<feature type="compositionally biased region" description="Acidic residues" evidence="1">
    <location>
        <begin position="189"/>
        <end position="199"/>
    </location>
</feature>
<name>A0AAD6YSC0_9AGAR</name>